<protein>
    <recommendedName>
        <fullName evidence="9">Major facilitator superfamily (MFS) profile domain-containing protein</fullName>
    </recommendedName>
</protein>
<keyword evidence="6 8" id="KW-1133">Transmembrane helix</keyword>
<dbReference type="PROSITE" id="PS00216">
    <property type="entry name" value="SUGAR_TRANSPORT_1"/>
    <property type="match status" value="1"/>
</dbReference>
<dbReference type="CDD" id="cd17358">
    <property type="entry name" value="MFS_GLUT6_8_Class3_like"/>
    <property type="match status" value="1"/>
</dbReference>
<evidence type="ECO:0000256" key="2">
    <source>
        <dbReference type="ARBA" id="ARBA00022448"/>
    </source>
</evidence>
<dbReference type="InterPro" id="IPR044775">
    <property type="entry name" value="MFS_ERD6/Tret1-like"/>
</dbReference>
<evidence type="ECO:0000256" key="5">
    <source>
        <dbReference type="ARBA" id="ARBA00022692"/>
    </source>
</evidence>
<sequence length="490" mass="53847">MPDDDPKAAACRRTAKIRQYLAAILANLSAFSIGTMLGWTSPMQPLLSSENPPVGSEAMSTEFISWVGSINFIGAVCGTFFWGISSDRLGRKYTALLDAIPFIIGWVVTLTAQNRWWLLIARFIIGVGCSGVIINIPIYVAEMAEDKIRGSLGSFLMIFLNAGCVFSYVVGSLTSYHGIASICLCIPIVFLVLFSYLPESPGYLWNHGKRKEAERSLLWFRGGHIAQTLKEIEDLQMRPSKSSSKPAYRDLFRSKGVKKAIIISVGFVIGQQFCGILAILTYTVKIFQDSGSSLSAHNSMIVVGILQLSSALVSSFLVDRAGRRFLLISSYCAMSISLSTLSSYLYFYDVSWNPALKWIPIVCLSINVIFYSIGVGPVPFVVMSEIFPPDIRGFATSKIQLLGTSLSFATVKTFPFLTGLLGTHGCFLLYAICCALLSIFNFKILPETKGKPLQTIFKLLNGEDDTKTGENEFSELVSSPKTTIVRNQVK</sequence>
<dbReference type="PROSITE" id="PS50850">
    <property type="entry name" value="MFS"/>
    <property type="match status" value="1"/>
</dbReference>
<keyword evidence="7 8" id="KW-0472">Membrane</keyword>
<dbReference type="PANTHER" id="PTHR48021:SF1">
    <property type="entry name" value="GH07001P-RELATED"/>
    <property type="match status" value="1"/>
</dbReference>
<dbReference type="Gene3D" id="1.20.1250.20">
    <property type="entry name" value="MFS general substrate transporter like domains"/>
    <property type="match status" value="1"/>
</dbReference>
<evidence type="ECO:0000313" key="10">
    <source>
        <dbReference type="EMBL" id="JAT11237.1"/>
    </source>
</evidence>
<evidence type="ECO:0000256" key="8">
    <source>
        <dbReference type="SAM" id="Phobius"/>
    </source>
</evidence>
<keyword evidence="2" id="KW-0813">Transport</keyword>
<dbReference type="PRINTS" id="PR00171">
    <property type="entry name" value="SUGRTRNSPORT"/>
</dbReference>
<feature type="transmembrane region" description="Helical" evidence="8">
    <location>
        <begin position="152"/>
        <end position="170"/>
    </location>
</feature>
<feature type="domain" description="Major facilitator superfamily (MFS) profile" evidence="9">
    <location>
        <begin position="18"/>
        <end position="449"/>
    </location>
</feature>
<evidence type="ECO:0000256" key="4">
    <source>
        <dbReference type="ARBA" id="ARBA00022597"/>
    </source>
</evidence>
<feature type="transmembrane region" description="Helical" evidence="8">
    <location>
        <begin position="95"/>
        <end position="113"/>
    </location>
</feature>
<dbReference type="InterPro" id="IPR003663">
    <property type="entry name" value="Sugar/inositol_transpt"/>
</dbReference>
<organism evidence="10">
    <name type="scientific">Graphocephala atropunctata</name>
    <dbReference type="NCBI Taxonomy" id="36148"/>
    <lineage>
        <taxon>Eukaryota</taxon>
        <taxon>Metazoa</taxon>
        <taxon>Ecdysozoa</taxon>
        <taxon>Arthropoda</taxon>
        <taxon>Hexapoda</taxon>
        <taxon>Insecta</taxon>
        <taxon>Pterygota</taxon>
        <taxon>Neoptera</taxon>
        <taxon>Paraneoptera</taxon>
        <taxon>Hemiptera</taxon>
        <taxon>Auchenorrhyncha</taxon>
        <taxon>Membracoidea</taxon>
        <taxon>Cicadellidae</taxon>
        <taxon>Cicadellinae</taxon>
        <taxon>Cicadellini</taxon>
        <taxon>Graphocephala</taxon>
    </lineage>
</organism>
<comment type="subcellular location">
    <subcellularLocation>
        <location evidence="1">Cell membrane</location>
        <topology evidence="1">Multi-pass membrane protein</topology>
    </subcellularLocation>
</comment>
<keyword evidence="4" id="KW-0762">Sugar transport</keyword>
<proteinExistence type="predicted"/>
<accession>A0A1B6KIF4</accession>
<keyword evidence="5 8" id="KW-0812">Transmembrane</keyword>
<dbReference type="EMBL" id="GEBQ01028740">
    <property type="protein sequence ID" value="JAT11237.1"/>
    <property type="molecule type" value="Transcribed_RNA"/>
</dbReference>
<evidence type="ECO:0000256" key="6">
    <source>
        <dbReference type="ARBA" id="ARBA00022989"/>
    </source>
</evidence>
<evidence type="ECO:0000256" key="7">
    <source>
        <dbReference type="ARBA" id="ARBA00023136"/>
    </source>
</evidence>
<dbReference type="AlphaFoldDB" id="A0A1B6KIF4"/>
<evidence type="ECO:0000259" key="9">
    <source>
        <dbReference type="PROSITE" id="PS50850"/>
    </source>
</evidence>
<dbReference type="InterPro" id="IPR020846">
    <property type="entry name" value="MFS_dom"/>
</dbReference>
<dbReference type="GO" id="GO:0051119">
    <property type="term" value="F:sugar transmembrane transporter activity"/>
    <property type="evidence" value="ECO:0007669"/>
    <property type="project" value="InterPro"/>
</dbReference>
<reference evidence="10" key="1">
    <citation type="submission" date="2015-11" db="EMBL/GenBank/DDBJ databases">
        <title>De novo transcriptome assembly of four potential Pierce s Disease insect vectors from Arizona vineyards.</title>
        <authorList>
            <person name="Tassone E.E."/>
        </authorList>
    </citation>
    <scope>NUCLEOTIDE SEQUENCE</scope>
</reference>
<dbReference type="InterPro" id="IPR036259">
    <property type="entry name" value="MFS_trans_sf"/>
</dbReference>
<evidence type="ECO:0000256" key="3">
    <source>
        <dbReference type="ARBA" id="ARBA00022475"/>
    </source>
</evidence>
<dbReference type="PANTHER" id="PTHR48021">
    <property type="match status" value="1"/>
</dbReference>
<dbReference type="SUPFAM" id="SSF103473">
    <property type="entry name" value="MFS general substrate transporter"/>
    <property type="match status" value="1"/>
</dbReference>
<dbReference type="GO" id="GO:0005886">
    <property type="term" value="C:plasma membrane"/>
    <property type="evidence" value="ECO:0007669"/>
    <property type="project" value="UniProtKB-SubCell"/>
</dbReference>
<dbReference type="Pfam" id="PF00083">
    <property type="entry name" value="Sugar_tr"/>
    <property type="match status" value="1"/>
</dbReference>
<feature type="transmembrane region" description="Helical" evidence="8">
    <location>
        <begin position="427"/>
        <end position="445"/>
    </location>
</feature>
<feature type="transmembrane region" description="Helical" evidence="8">
    <location>
        <begin position="119"/>
        <end position="140"/>
    </location>
</feature>
<feature type="transmembrane region" description="Helical" evidence="8">
    <location>
        <begin position="260"/>
        <end position="280"/>
    </location>
</feature>
<name>A0A1B6KIF4_9HEMI</name>
<keyword evidence="3" id="KW-1003">Cell membrane</keyword>
<feature type="transmembrane region" description="Helical" evidence="8">
    <location>
        <begin position="20"/>
        <end position="43"/>
    </location>
</feature>
<dbReference type="FunFam" id="1.20.1250.20:FF:000218">
    <property type="entry name" value="facilitated trehalose transporter Tret1"/>
    <property type="match status" value="1"/>
</dbReference>
<feature type="transmembrane region" description="Helical" evidence="8">
    <location>
        <begin position="176"/>
        <end position="197"/>
    </location>
</feature>
<dbReference type="InterPro" id="IPR005829">
    <property type="entry name" value="Sugar_transporter_CS"/>
</dbReference>
<evidence type="ECO:0000256" key="1">
    <source>
        <dbReference type="ARBA" id="ARBA00004651"/>
    </source>
</evidence>
<feature type="transmembrane region" description="Helical" evidence="8">
    <location>
        <begin position="63"/>
        <end position="83"/>
    </location>
</feature>
<gene>
    <name evidence="10" type="ORF">g.48174</name>
</gene>
<feature type="transmembrane region" description="Helical" evidence="8">
    <location>
        <begin position="325"/>
        <end position="346"/>
    </location>
</feature>
<dbReference type="InterPro" id="IPR005828">
    <property type="entry name" value="MFS_sugar_transport-like"/>
</dbReference>
<dbReference type="InterPro" id="IPR050549">
    <property type="entry name" value="MFS_Trehalose_Transporter"/>
</dbReference>
<feature type="transmembrane region" description="Helical" evidence="8">
    <location>
        <begin position="300"/>
        <end position="318"/>
    </location>
</feature>